<dbReference type="EC" id="2.7.7.41" evidence="6"/>
<feature type="transmembrane region" description="Helical" evidence="24">
    <location>
        <begin position="12"/>
        <end position="41"/>
    </location>
</feature>
<evidence type="ECO:0000256" key="23">
    <source>
        <dbReference type="ARBA" id="ARBA00033406"/>
    </source>
</evidence>
<keyword evidence="13 24" id="KW-1133">Transmembrane helix</keyword>
<evidence type="ECO:0000256" key="12">
    <source>
        <dbReference type="ARBA" id="ARBA00022695"/>
    </source>
</evidence>
<evidence type="ECO:0000256" key="16">
    <source>
        <dbReference type="ARBA" id="ARBA00023209"/>
    </source>
</evidence>
<dbReference type="EMBL" id="BBML01000005">
    <property type="protein sequence ID" value="GAK97276.1"/>
    <property type="molecule type" value="Genomic_DNA"/>
</dbReference>
<sequence>MRELLVRSISGIVYVSLVVLSALYSRDVFIGLFCLFAFFCLIELMPMIRLKQWLIYPVLPVAYLLLVRYNVWPDPLDDYYLYVIYALLAGTLAVNLYLIRDLILTDRIPLFNSKKHFIALLYLIGSSLFLALIPDVLESYKPELIIGLFTIIWSNDSFAYLFGKNFGKHKLMQRISPKKTVEGFVGGLVMAMLTGVGLFFYLQNIGITDYTIYHWIIIAFVVAFFGTLGDLIQSKFKRQAQIKDSGSIMPGHGGIFDRMDSIIFAAPFAYLTFLIINYVS</sequence>
<feature type="transmembrane region" description="Helical" evidence="24">
    <location>
        <begin position="119"/>
        <end position="137"/>
    </location>
</feature>
<dbReference type="PANTHER" id="PTHR46382">
    <property type="entry name" value="PHOSPHATIDATE CYTIDYLYLTRANSFERASE"/>
    <property type="match status" value="1"/>
</dbReference>
<evidence type="ECO:0000313" key="26">
    <source>
        <dbReference type="Proteomes" id="UP000029221"/>
    </source>
</evidence>
<evidence type="ECO:0000256" key="10">
    <source>
        <dbReference type="ARBA" id="ARBA00022679"/>
    </source>
</evidence>
<keyword evidence="17" id="KW-1208">Phospholipid metabolism</keyword>
<comment type="subcellular location">
    <subcellularLocation>
        <location evidence="2">Cell membrane</location>
        <topology evidence="2">Multi-pass membrane protein</topology>
    </subcellularLocation>
</comment>
<reference evidence="25" key="1">
    <citation type="journal article" date="2014" name="Genome Announc.">
        <title>Draft Genome Sequences of Marine Flavobacterium Nonlabens Strains NR17, NR24, NR27, NR32, NR33, and Ara13.</title>
        <authorList>
            <person name="Nakanishi M."/>
            <person name="Meirelles P."/>
            <person name="Suzuki R."/>
            <person name="Takatani N."/>
            <person name="Mino S."/>
            <person name="Suda W."/>
            <person name="Oshima K."/>
            <person name="Hattori M."/>
            <person name="Ohkuma M."/>
            <person name="Hosokawa M."/>
            <person name="Miyashita K."/>
            <person name="Thompson F.L."/>
            <person name="Niwa A."/>
            <person name="Sawabe T."/>
            <person name="Sawabe T."/>
        </authorList>
    </citation>
    <scope>NUCLEOTIDE SEQUENCE [LARGE SCALE GENOMIC DNA]</scope>
    <source>
        <strain evidence="25">JCM 19294</strain>
    </source>
</reference>
<evidence type="ECO:0000256" key="22">
    <source>
        <dbReference type="ARBA" id="ARBA00032743"/>
    </source>
</evidence>
<evidence type="ECO:0000256" key="4">
    <source>
        <dbReference type="ARBA" id="ARBA00005189"/>
    </source>
</evidence>
<comment type="catalytic activity">
    <reaction evidence="1">
        <text>a 1,2-diacyl-sn-glycero-3-phosphate + CTP + H(+) = a CDP-1,2-diacyl-sn-glycerol + diphosphate</text>
        <dbReference type="Rhea" id="RHEA:16229"/>
        <dbReference type="ChEBI" id="CHEBI:15378"/>
        <dbReference type="ChEBI" id="CHEBI:33019"/>
        <dbReference type="ChEBI" id="CHEBI:37563"/>
        <dbReference type="ChEBI" id="CHEBI:58332"/>
        <dbReference type="ChEBI" id="CHEBI:58608"/>
        <dbReference type="EC" id="2.7.7.41"/>
    </reaction>
</comment>
<dbReference type="RefSeq" id="WP_042278848.1">
    <property type="nucleotide sequence ID" value="NZ_BBML01000005.1"/>
</dbReference>
<feature type="transmembrane region" description="Helical" evidence="24">
    <location>
        <begin position="212"/>
        <end position="232"/>
    </location>
</feature>
<evidence type="ECO:0000256" key="8">
    <source>
        <dbReference type="ARBA" id="ARBA00022475"/>
    </source>
</evidence>
<evidence type="ECO:0000256" key="7">
    <source>
        <dbReference type="ARBA" id="ARBA00019373"/>
    </source>
</evidence>
<evidence type="ECO:0000256" key="1">
    <source>
        <dbReference type="ARBA" id="ARBA00001698"/>
    </source>
</evidence>
<dbReference type="Pfam" id="PF01148">
    <property type="entry name" value="CTP_transf_1"/>
    <property type="match status" value="1"/>
</dbReference>
<comment type="caution">
    <text evidence="25">The sequence shown here is derived from an EMBL/GenBank/DDBJ whole genome shotgun (WGS) entry which is preliminary data.</text>
</comment>
<accession>A0A090QP38</accession>
<evidence type="ECO:0000256" key="6">
    <source>
        <dbReference type="ARBA" id="ARBA00012487"/>
    </source>
</evidence>
<dbReference type="GO" id="GO:0005886">
    <property type="term" value="C:plasma membrane"/>
    <property type="evidence" value="ECO:0007669"/>
    <property type="project" value="UniProtKB-SubCell"/>
</dbReference>
<dbReference type="Proteomes" id="UP000029221">
    <property type="component" value="Unassembled WGS sequence"/>
</dbReference>
<evidence type="ECO:0000256" key="14">
    <source>
        <dbReference type="ARBA" id="ARBA00023098"/>
    </source>
</evidence>
<dbReference type="GO" id="GO:0016024">
    <property type="term" value="P:CDP-diacylglycerol biosynthetic process"/>
    <property type="evidence" value="ECO:0007669"/>
    <property type="project" value="TreeGrafter"/>
</dbReference>
<evidence type="ECO:0000256" key="9">
    <source>
        <dbReference type="ARBA" id="ARBA00022516"/>
    </source>
</evidence>
<keyword evidence="11 24" id="KW-0812">Transmembrane</keyword>
<evidence type="ECO:0000256" key="18">
    <source>
        <dbReference type="ARBA" id="ARBA00029893"/>
    </source>
</evidence>
<dbReference type="PANTHER" id="PTHR46382:SF1">
    <property type="entry name" value="PHOSPHATIDATE CYTIDYLYLTRANSFERASE"/>
    <property type="match status" value="1"/>
</dbReference>
<evidence type="ECO:0000256" key="17">
    <source>
        <dbReference type="ARBA" id="ARBA00023264"/>
    </source>
</evidence>
<keyword evidence="9" id="KW-0444">Lipid biosynthesis</keyword>
<comment type="pathway">
    <text evidence="3">Phospholipid metabolism; CDP-diacylglycerol biosynthesis; CDP-diacylglycerol from sn-glycerol 3-phosphate: step 3/3.</text>
</comment>
<keyword evidence="12 25" id="KW-0548">Nucleotidyltransferase</keyword>
<feature type="transmembrane region" description="Helical" evidence="24">
    <location>
        <begin position="53"/>
        <end position="73"/>
    </location>
</feature>
<keyword evidence="16" id="KW-0594">Phospholipid biosynthesis</keyword>
<evidence type="ECO:0000256" key="24">
    <source>
        <dbReference type="SAM" id="Phobius"/>
    </source>
</evidence>
<evidence type="ECO:0000256" key="21">
    <source>
        <dbReference type="ARBA" id="ARBA00032396"/>
    </source>
</evidence>
<organism evidence="25 26">
    <name type="scientific">Nonlabens tegetincola</name>
    <dbReference type="NCBI Taxonomy" id="323273"/>
    <lineage>
        <taxon>Bacteria</taxon>
        <taxon>Pseudomonadati</taxon>
        <taxon>Bacteroidota</taxon>
        <taxon>Flavobacteriia</taxon>
        <taxon>Flavobacteriales</taxon>
        <taxon>Flavobacteriaceae</taxon>
        <taxon>Nonlabens</taxon>
    </lineage>
</organism>
<evidence type="ECO:0000256" key="13">
    <source>
        <dbReference type="ARBA" id="ARBA00022989"/>
    </source>
</evidence>
<proteinExistence type="inferred from homology"/>
<evidence type="ECO:0000256" key="11">
    <source>
        <dbReference type="ARBA" id="ARBA00022692"/>
    </source>
</evidence>
<keyword evidence="10 25" id="KW-0808">Transferase</keyword>
<comment type="pathway">
    <text evidence="4">Lipid metabolism.</text>
</comment>
<keyword evidence="15 24" id="KW-0472">Membrane</keyword>
<feature type="transmembrane region" description="Helical" evidence="24">
    <location>
        <begin position="79"/>
        <end position="98"/>
    </location>
</feature>
<name>A0A090QP38_9FLAO</name>
<dbReference type="eggNOG" id="COG4589">
    <property type="taxonomic scope" value="Bacteria"/>
</dbReference>
<evidence type="ECO:0000256" key="19">
    <source>
        <dbReference type="ARBA" id="ARBA00031825"/>
    </source>
</evidence>
<evidence type="ECO:0000256" key="3">
    <source>
        <dbReference type="ARBA" id="ARBA00005119"/>
    </source>
</evidence>
<keyword evidence="8" id="KW-1003">Cell membrane</keyword>
<feature type="transmembrane region" description="Helical" evidence="24">
    <location>
        <begin position="143"/>
        <end position="163"/>
    </location>
</feature>
<dbReference type="AlphaFoldDB" id="A0A090QP38"/>
<evidence type="ECO:0000256" key="5">
    <source>
        <dbReference type="ARBA" id="ARBA00010185"/>
    </source>
</evidence>
<comment type="similarity">
    <text evidence="5">Belongs to the CDS family.</text>
</comment>
<feature type="transmembrane region" description="Helical" evidence="24">
    <location>
        <begin position="184"/>
        <end position="206"/>
    </location>
</feature>
<evidence type="ECO:0000256" key="15">
    <source>
        <dbReference type="ARBA" id="ARBA00023136"/>
    </source>
</evidence>
<protein>
    <recommendedName>
        <fullName evidence="7">Phosphatidate cytidylyltransferase</fullName>
        <ecNumber evidence="6">2.7.7.41</ecNumber>
    </recommendedName>
    <alternativeName>
        <fullName evidence="20">CDP-DAG synthase</fullName>
    </alternativeName>
    <alternativeName>
        <fullName evidence="22">CDP-DG synthase</fullName>
    </alternativeName>
    <alternativeName>
        <fullName evidence="18">CDP-diacylglycerol synthase</fullName>
    </alternativeName>
    <alternativeName>
        <fullName evidence="21">CDP-diglyceride pyrophosphorylase</fullName>
    </alternativeName>
    <alternativeName>
        <fullName evidence="23">CDP-diglyceride synthase</fullName>
    </alternativeName>
    <alternativeName>
        <fullName evidence="19">CTP:phosphatidate cytidylyltransferase</fullName>
    </alternativeName>
</protein>
<gene>
    <name evidence="25" type="ORF">JCM19294_1322</name>
</gene>
<evidence type="ECO:0000256" key="20">
    <source>
        <dbReference type="ARBA" id="ARBA00032253"/>
    </source>
</evidence>
<dbReference type="GO" id="GO:0004605">
    <property type="term" value="F:phosphatidate cytidylyltransferase activity"/>
    <property type="evidence" value="ECO:0007669"/>
    <property type="project" value="UniProtKB-EC"/>
</dbReference>
<keyword evidence="26" id="KW-1185">Reference proteome</keyword>
<dbReference type="STRING" id="319236.BST91_01645"/>
<evidence type="ECO:0000256" key="2">
    <source>
        <dbReference type="ARBA" id="ARBA00004651"/>
    </source>
</evidence>
<keyword evidence="14" id="KW-0443">Lipid metabolism</keyword>
<evidence type="ECO:0000313" key="25">
    <source>
        <dbReference type="EMBL" id="GAK97276.1"/>
    </source>
</evidence>
<feature type="transmembrane region" description="Helical" evidence="24">
    <location>
        <begin position="262"/>
        <end position="279"/>
    </location>
</feature>